<keyword evidence="1" id="KW-0238">DNA-binding</keyword>
<dbReference type="RefSeq" id="WP_267151605.1">
    <property type="nucleotide sequence ID" value="NZ_JAPMLT010000004.1"/>
</dbReference>
<dbReference type="SMART" id="SM00530">
    <property type="entry name" value="HTH_XRE"/>
    <property type="match status" value="1"/>
</dbReference>
<reference evidence="3 4" key="1">
    <citation type="submission" date="2022-11" db="EMBL/GenBank/DDBJ databases">
        <title>Study of microbial diversity in lake waters.</title>
        <authorList>
            <person name="Zhang J."/>
        </authorList>
    </citation>
    <scope>NUCLEOTIDE SEQUENCE [LARGE SCALE GENOMIC DNA]</scope>
    <source>
        <strain evidence="3 4">DT12</strain>
    </source>
</reference>
<dbReference type="Gene3D" id="1.10.260.40">
    <property type="entry name" value="lambda repressor-like DNA-binding domains"/>
    <property type="match status" value="1"/>
</dbReference>
<dbReference type="Proteomes" id="UP001208017">
    <property type="component" value="Unassembled WGS sequence"/>
</dbReference>
<evidence type="ECO:0000313" key="3">
    <source>
        <dbReference type="EMBL" id="MCX7570358.1"/>
    </source>
</evidence>
<protein>
    <submittedName>
        <fullName evidence="3">Helix-turn-helix transcriptional regulator</fullName>
    </submittedName>
</protein>
<comment type="caution">
    <text evidence="3">The sequence shown here is derived from an EMBL/GenBank/DDBJ whole genome shotgun (WGS) entry which is preliminary data.</text>
</comment>
<dbReference type="InterPro" id="IPR010982">
    <property type="entry name" value="Lambda_DNA-bd_dom_sf"/>
</dbReference>
<dbReference type="CDD" id="cd00093">
    <property type="entry name" value="HTH_XRE"/>
    <property type="match status" value="1"/>
</dbReference>
<dbReference type="PANTHER" id="PTHR46558:SF11">
    <property type="entry name" value="HTH-TYPE TRANSCRIPTIONAL REGULATOR XRE"/>
    <property type="match status" value="1"/>
</dbReference>
<keyword evidence="4" id="KW-1185">Reference proteome</keyword>
<proteinExistence type="predicted"/>
<dbReference type="EMBL" id="JAPMLT010000004">
    <property type="protein sequence ID" value="MCX7570358.1"/>
    <property type="molecule type" value="Genomic_DNA"/>
</dbReference>
<dbReference type="PANTHER" id="PTHR46558">
    <property type="entry name" value="TRACRIPTIONAL REGULATORY PROTEIN-RELATED-RELATED"/>
    <property type="match status" value="1"/>
</dbReference>
<dbReference type="Pfam" id="PF12844">
    <property type="entry name" value="HTH_19"/>
    <property type="match status" value="1"/>
</dbReference>
<dbReference type="SUPFAM" id="SSF47413">
    <property type="entry name" value="lambda repressor-like DNA-binding domains"/>
    <property type="match status" value="1"/>
</dbReference>
<feature type="domain" description="HTH cro/C1-type" evidence="2">
    <location>
        <begin position="9"/>
        <end position="63"/>
    </location>
</feature>
<dbReference type="PROSITE" id="PS50943">
    <property type="entry name" value="HTH_CROC1"/>
    <property type="match status" value="1"/>
</dbReference>
<name>A0ABT3X0D3_9BACL</name>
<accession>A0ABT3X0D3</accession>
<organism evidence="3 4">
    <name type="scientific">Tumebacillus lacus</name>
    <dbReference type="NCBI Taxonomy" id="2995335"/>
    <lineage>
        <taxon>Bacteria</taxon>
        <taxon>Bacillati</taxon>
        <taxon>Bacillota</taxon>
        <taxon>Bacilli</taxon>
        <taxon>Bacillales</taxon>
        <taxon>Alicyclobacillaceae</taxon>
        <taxon>Tumebacillus</taxon>
    </lineage>
</organism>
<dbReference type="InterPro" id="IPR001387">
    <property type="entry name" value="Cro/C1-type_HTH"/>
</dbReference>
<evidence type="ECO:0000256" key="1">
    <source>
        <dbReference type="ARBA" id="ARBA00023125"/>
    </source>
</evidence>
<sequence>MNQAHTNRLLEIRNNRQWTVQEAADFYGLYKSTYANYEYGRRKIPSHTLLAMAEKLNVTAEYILGEDDDPATKILKLLKVAQISMEDEEEIAKILNKYKK</sequence>
<gene>
    <name evidence="3" type="ORF">OS242_10320</name>
</gene>
<evidence type="ECO:0000313" key="4">
    <source>
        <dbReference type="Proteomes" id="UP001208017"/>
    </source>
</evidence>
<evidence type="ECO:0000259" key="2">
    <source>
        <dbReference type="PROSITE" id="PS50943"/>
    </source>
</evidence>